<proteinExistence type="predicted"/>
<sequence length="208" mass="22919">MASSLEIENGTPKVLDRDRKEEEEEFSHAMQLVMSTVMSMSLQTAIELGVFNIIAKADEGAKLSSAEIVDQIDDSAGSNVRRLYSLCPGVEHVGGDMFESVPHGDAILMKWILHDWSDGHCLKILRNCYVAIPDHGNVKVVEAILPITSENSFAARSTFAFDVAMMAPNPGGKERSQQEFLALETGAGFSGIKFVCCVCNHWIMEFYK</sequence>
<dbReference type="Proteomes" id="UP001187192">
    <property type="component" value="Unassembled WGS sequence"/>
</dbReference>
<dbReference type="Gene3D" id="1.10.10.10">
    <property type="entry name" value="Winged helix-like DNA-binding domain superfamily/Winged helix DNA-binding domain"/>
    <property type="match status" value="1"/>
</dbReference>
<keyword evidence="7" id="KW-1185">Reference proteome</keyword>
<evidence type="ECO:0000256" key="4">
    <source>
        <dbReference type="SAM" id="MobiDB-lite"/>
    </source>
</evidence>
<accession>A0AA87ZSP8</accession>
<dbReference type="InterPro" id="IPR036388">
    <property type="entry name" value="WH-like_DNA-bd_sf"/>
</dbReference>
<evidence type="ECO:0000256" key="1">
    <source>
        <dbReference type="ARBA" id="ARBA00022603"/>
    </source>
</evidence>
<dbReference type="GO" id="GO:0046983">
    <property type="term" value="F:protein dimerization activity"/>
    <property type="evidence" value="ECO:0007669"/>
    <property type="project" value="InterPro"/>
</dbReference>
<dbReference type="Gene3D" id="3.40.50.150">
    <property type="entry name" value="Vaccinia Virus protein VP39"/>
    <property type="match status" value="1"/>
</dbReference>
<dbReference type="InterPro" id="IPR029063">
    <property type="entry name" value="SAM-dependent_MTases_sf"/>
</dbReference>
<reference evidence="6" key="1">
    <citation type="submission" date="2023-07" db="EMBL/GenBank/DDBJ databases">
        <title>draft genome sequence of fig (Ficus carica).</title>
        <authorList>
            <person name="Takahashi T."/>
            <person name="Nishimura K."/>
        </authorList>
    </citation>
    <scope>NUCLEOTIDE SEQUENCE</scope>
</reference>
<dbReference type="GO" id="GO:0008171">
    <property type="term" value="F:O-methyltransferase activity"/>
    <property type="evidence" value="ECO:0007669"/>
    <property type="project" value="InterPro"/>
</dbReference>
<feature type="region of interest" description="Disordered" evidence="4">
    <location>
        <begin position="1"/>
        <end position="20"/>
    </location>
</feature>
<dbReference type="SUPFAM" id="SSF46785">
    <property type="entry name" value="Winged helix' DNA-binding domain"/>
    <property type="match status" value="1"/>
</dbReference>
<evidence type="ECO:0000259" key="5">
    <source>
        <dbReference type="Pfam" id="PF00891"/>
    </source>
</evidence>
<dbReference type="SUPFAM" id="SSF53335">
    <property type="entry name" value="S-adenosyl-L-methionine-dependent methyltransferases"/>
    <property type="match status" value="1"/>
</dbReference>
<evidence type="ECO:0000313" key="6">
    <source>
        <dbReference type="EMBL" id="GMN42779.1"/>
    </source>
</evidence>
<dbReference type="InterPro" id="IPR016461">
    <property type="entry name" value="COMT-like"/>
</dbReference>
<dbReference type="InterPro" id="IPR001077">
    <property type="entry name" value="COMT_C"/>
</dbReference>
<dbReference type="PROSITE" id="PS51683">
    <property type="entry name" value="SAM_OMT_II"/>
    <property type="match status" value="1"/>
</dbReference>
<gene>
    <name evidence="6" type="ORF">TIFTF001_011980</name>
</gene>
<dbReference type="EMBL" id="BTGU01000015">
    <property type="protein sequence ID" value="GMN42779.1"/>
    <property type="molecule type" value="Genomic_DNA"/>
</dbReference>
<name>A0AA87ZSP8_FICCA</name>
<dbReference type="GO" id="GO:0032259">
    <property type="term" value="P:methylation"/>
    <property type="evidence" value="ECO:0007669"/>
    <property type="project" value="UniProtKB-KW"/>
</dbReference>
<feature type="domain" description="O-methyltransferase C-terminal" evidence="5">
    <location>
        <begin position="87"/>
        <end position="190"/>
    </location>
</feature>
<evidence type="ECO:0000256" key="3">
    <source>
        <dbReference type="ARBA" id="ARBA00022691"/>
    </source>
</evidence>
<comment type="caution">
    <text evidence="6">The sequence shown here is derived from an EMBL/GenBank/DDBJ whole genome shotgun (WGS) entry which is preliminary data.</text>
</comment>
<organism evidence="6 7">
    <name type="scientific">Ficus carica</name>
    <name type="common">Common fig</name>
    <dbReference type="NCBI Taxonomy" id="3494"/>
    <lineage>
        <taxon>Eukaryota</taxon>
        <taxon>Viridiplantae</taxon>
        <taxon>Streptophyta</taxon>
        <taxon>Embryophyta</taxon>
        <taxon>Tracheophyta</taxon>
        <taxon>Spermatophyta</taxon>
        <taxon>Magnoliopsida</taxon>
        <taxon>eudicotyledons</taxon>
        <taxon>Gunneridae</taxon>
        <taxon>Pentapetalae</taxon>
        <taxon>rosids</taxon>
        <taxon>fabids</taxon>
        <taxon>Rosales</taxon>
        <taxon>Moraceae</taxon>
        <taxon>Ficeae</taxon>
        <taxon>Ficus</taxon>
    </lineage>
</organism>
<dbReference type="InterPro" id="IPR036390">
    <property type="entry name" value="WH_DNA-bd_sf"/>
</dbReference>
<dbReference type="Pfam" id="PF00891">
    <property type="entry name" value="Methyltransf_2"/>
    <property type="match status" value="1"/>
</dbReference>
<evidence type="ECO:0000256" key="2">
    <source>
        <dbReference type="ARBA" id="ARBA00022679"/>
    </source>
</evidence>
<keyword evidence="2" id="KW-0808">Transferase</keyword>
<evidence type="ECO:0000313" key="7">
    <source>
        <dbReference type="Proteomes" id="UP001187192"/>
    </source>
</evidence>
<dbReference type="PANTHER" id="PTHR11746">
    <property type="entry name" value="O-METHYLTRANSFERASE"/>
    <property type="match status" value="1"/>
</dbReference>
<keyword evidence="3" id="KW-0949">S-adenosyl-L-methionine</keyword>
<keyword evidence="1" id="KW-0489">Methyltransferase</keyword>
<protein>
    <recommendedName>
        <fullName evidence="5">O-methyltransferase C-terminal domain-containing protein</fullName>
    </recommendedName>
</protein>
<dbReference type="AlphaFoldDB" id="A0AA87ZSP8"/>